<feature type="domain" description="Rhamnogalacturonan lyase family 11 C-terminal" evidence="2">
    <location>
        <begin position="129"/>
        <end position="603"/>
    </location>
</feature>
<dbReference type="Gene3D" id="2.60.40.10">
    <property type="entry name" value="Immunoglobulins"/>
    <property type="match status" value="1"/>
</dbReference>
<dbReference type="AlphaFoldDB" id="A0A386HV65"/>
<evidence type="ECO:0000313" key="4">
    <source>
        <dbReference type="Proteomes" id="UP000266118"/>
    </source>
</evidence>
<dbReference type="Proteomes" id="UP000266118">
    <property type="component" value="Chromosome"/>
</dbReference>
<protein>
    <submittedName>
        <fullName evidence="3">Rhamnogalacturonan lyase</fullName>
    </submittedName>
</protein>
<dbReference type="SUPFAM" id="SSF63829">
    <property type="entry name" value="Calcium-dependent phosphotriesterase"/>
    <property type="match status" value="1"/>
</dbReference>
<proteinExistence type="predicted"/>
<dbReference type="OrthoDB" id="9802318at2"/>
<dbReference type="InterPro" id="IPR028994">
    <property type="entry name" value="Integrin_alpha_N"/>
</dbReference>
<evidence type="ECO:0000313" key="3">
    <source>
        <dbReference type="EMBL" id="AYD49424.1"/>
    </source>
</evidence>
<dbReference type="InterPro" id="IPR013783">
    <property type="entry name" value="Ig-like_fold"/>
</dbReference>
<dbReference type="CDD" id="cd10318">
    <property type="entry name" value="RGL11"/>
    <property type="match status" value="1"/>
</dbReference>
<dbReference type="Pfam" id="PF18370">
    <property type="entry name" value="RGI_lyase"/>
    <property type="match status" value="1"/>
</dbReference>
<keyword evidence="3" id="KW-0456">Lyase</keyword>
<dbReference type="InterPro" id="IPR034641">
    <property type="entry name" value="RGL11"/>
</dbReference>
<dbReference type="PANTHER" id="PTHR43118:SF1">
    <property type="entry name" value="RHAMNOGALACTURONAN LYASE (EUROFUNG)"/>
    <property type="match status" value="1"/>
</dbReference>
<dbReference type="SUPFAM" id="SSF69318">
    <property type="entry name" value="Integrin alpha N-terminal domain"/>
    <property type="match status" value="1"/>
</dbReference>
<accession>A0A386HV65</accession>
<dbReference type="InterPro" id="IPR041624">
    <property type="entry name" value="RGI_lyase"/>
</dbReference>
<feature type="domain" description="Rhamnogalacturonan I lyase beta-sheet" evidence="1">
    <location>
        <begin position="17"/>
        <end position="105"/>
    </location>
</feature>
<name>A0A386HV65_9BACT</name>
<sequence length="618" mass="68895">MFCGGLLFFINHTNAQREMESLTRGIIAMNQGNGKVFVSWRLFGTDPQNIAFNLYRKSGNKSPVKLNAKPILTSTNYVDSHVDSAVQNIYFVRAVLNGKEESNSTSYILKANTPVQQYLNVSLRTPPGYTPNDISVGDLDGDGQYDLIVHMTGRGRDNSQNGMTDPPIFDAYKLDGTFLWRINLGRNIREGAHYTQFMVYDLDGDGKAEFACKTADGTIDGQGHVIGDSSKHYVDKNGRILHGPEYLTIFNGETGAAMETVPYDPPRGDIGKWGGKGGNGGNDHYGNRANRFLACIAYLDGVHPSLVMCRGYYGRIVLVAWDWRNHQLTKRWVFDTKDGSNAFSGQGNHNLAVADVDGDGKDEIVYGSMCVDDNGKGLYTTGLRHGDAVHLSDLDPSRPGMEVYGIHEIEDKTTGPGVAMYDARTGKILWTSDINKDVGRGMAADIDPRYLGTETWGGSEGLKDVKGNYIGKAPRSDNFGIWWDGDLLRELLDRNRITKWDWKNSREVPLLTAEECLSNNGTKATPGLSADLFGDWREEVIWRTKDNKALHIYTTTIPTNYRFYTLMQNPEYRLSIAWQNVGYNQPPYTDYYLGVGMKQPPKPNIILTPLSIHLKSEN</sequence>
<evidence type="ECO:0000259" key="2">
    <source>
        <dbReference type="Pfam" id="PF21348"/>
    </source>
</evidence>
<dbReference type="PANTHER" id="PTHR43118">
    <property type="entry name" value="RHAMNOGALACTURONAN LYASE (EUROFUNG)"/>
    <property type="match status" value="1"/>
</dbReference>
<dbReference type="EMBL" id="CP032489">
    <property type="protein sequence ID" value="AYD49424.1"/>
    <property type="molecule type" value="Genomic_DNA"/>
</dbReference>
<keyword evidence="4" id="KW-1185">Reference proteome</keyword>
<evidence type="ECO:0000259" key="1">
    <source>
        <dbReference type="Pfam" id="PF18370"/>
    </source>
</evidence>
<dbReference type="KEGG" id="ark:D6B99_12205"/>
<gene>
    <name evidence="3" type="ORF">D6B99_12205</name>
</gene>
<dbReference type="InterPro" id="IPR049366">
    <property type="entry name" value="RGL11_C"/>
</dbReference>
<dbReference type="Pfam" id="PF21348">
    <property type="entry name" value="RGL11_C"/>
    <property type="match status" value="1"/>
</dbReference>
<dbReference type="GO" id="GO:0016829">
    <property type="term" value="F:lyase activity"/>
    <property type="evidence" value="ECO:0007669"/>
    <property type="project" value="UniProtKB-KW"/>
</dbReference>
<organism evidence="3 4">
    <name type="scientific">Arachidicoccus soli</name>
    <dbReference type="NCBI Taxonomy" id="2341117"/>
    <lineage>
        <taxon>Bacteria</taxon>
        <taxon>Pseudomonadati</taxon>
        <taxon>Bacteroidota</taxon>
        <taxon>Chitinophagia</taxon>
        <taxon>Chitinophagales</taxon>
        <taxon>Chitinophagaceae</taxon>
        <taxon>Arachidicoccus</taxon>
    </lineage>
</organism>
<reference evidence="3 4" key="1">
    <citation type="submission" date="2018-09" db="EMBL/GenBank/DDBJ databases">
        <title>Arachidicoccus sp. nov., a bacterium isolated from soil.</title>
        <authorList>
            <person name="Weon H.-Y."/>
            <person name="Kwon S.-W."/>
            <person name="Lee S.A."/>
        </authorList>
    </citation>
    <scope>NUCLEOTIDE SEQUENCE [LARGE SCALE GENOMIC DNA]</scope>
    <source>
        <strain evidence="3 4">KIS59-12</strain>
    </source>
</reference>